<evidence type="ECO:0000313" key="3">
    <source>
        <dbReference type="Proteomes" id="UP000516437"/>
    </source>
</evidence>
<dbReference type="AlphaFoldDB" id="A0A6A1WR23"/>
<organism evidence="2 3">
    <name type="scientific">Morella rubra</name>
    <name type="common">Chinese bayberry</name>
    <dbReference type="NCBI Taxonomy" id="262757"/>
    <lineage>
        <taxon>Eukaryota</taxon>
        <taxon>Viridiplantae</taxon>
        <taxon>Streptophyta</taxon>
        <taxon>Embryophyta</taxon>
        <taxon>Tracheophyta</taxon>
        <taxon>Spermatophyta</taxon>
        <taxon>Magnoliopsida</taxon>
        <taxon>eudicotyledons</taxon>
        <taxon>Gunneridae</taxon>
        <taxon>Pentapetalae</taxon>
        <taxon>rosids</taxon>
        <taxon>fabids</taxon>
        <taxon>Fagales</taxon>
        <taxon>Myricaceae</taxon>
        <taxon>Morella</taxon>
    </lineage>
</organism>
<feature type="transmembrane region" description="Helical" evidence="1">
    <location>
        <begin position="6"/>
        <end position="25"/>
    </location>
</feature>
<keyword evidence="1" id="KW-0472">Membrane</keyword>
<name>A0A6A1WR23_9ROSI</name>
<sequence>MVYWTYNLAGFIFLDVTTLHSLCFFGFGGGEISLKNANPRTSTSFFLANAIFFVWETVLQVLGEVKETSESKS</sequence>
<reference evidence="2 3" key="1">
    <citation type="journal article" date="2019" name="Plant Biotechnol. J.">
        <title>The red bayberry genome and genetic basis of sex determination.</title>
        <authorList>
            <person name="Jia H.M."/>
            <person name="Jia H.J."/>
            <person name="Cai Q.L."/>
            <person name="Wang Y."/>
            <person name="Zhao H.B."/>
            <person name="Yang W.F."/>
            <person name="Wang G.Y."/>
            <person name="Li Y.H."/>
            <person name="Zhan D.L."/>
            <person name="Shen Y.T."/>
            <person name="Niu Q.F."/>
            <person name="Chang L."/>
            <person name="Qiu J."/>
            <person name="Zhao L."/>
            <person name="Xie H.B."/>
            <person name="Fu W.Y."/>
            <person name="Jin J."/>
            <person name="Li X.W."/>
            <person name="Jiao Y."/>
            <person name="Zhou C.C."/>
            <person name="Tu T."/>
            <person name="Chai C.Y."/>
            <person name="Gao J.L."/>
            <person name="Fan L.J."/>
            <person name="van de Weg E."/>
            <person name="Wang J.Y."/>
            <person name="Gao Z.S."/>
        </authorList>
    </citation>
    <scope>NUCLEOTIDE SEQUENCE [LARGE SCALE GENOMIC DNA]</scope>
    <source>
        <tissue evidence="2">Leaves</tissue>
    </source>
</reference>
<keyword evidence="3" id="KW-1185">Reference proteome</keyword>
<accession>A0A6A1WR23</accession>
<comment type="caution">
    <text evidence="2">The sequence shown here is derived from an EMBL/GenBank/DDBJ whole genome shotgun (WGS) entry which is preliminary data.</text>
</comment>
<dbReference type="Proteomes" id="UP000516437">
    <property type="component" value="Chromosome 1"/>
</dbReference>
<dbReference type="EMBL" id="RXIC02000019">
    <property type="protein sequence ID" value="KAB1227103.1"/>
    <property type="molecule type" value="Genomic_DNA"/>
</dbReference>
<keyword evidence="1" id="KW-0812">Transmembrane</keyword>
<evidence type="ECO:0000256" key="1">
    <source>
        <dbReference type="SAM" id="Phobius"/>
    </source>
</evidence>
<evidence type="ECO:0000313" key="2">
    <source>
        <dbReference type="EMBL" id="KAB1227103.1"/>
    </source>
</evidence>
<feature type="transmembrane region" description="Helical" evidence="1">
    <location>
        <begin position="45"/>
        <end position="63"/>
    </location>
</feature>
<keyword evidence="1" id="KW-1133">Transmembrane helix</keyword>
<proteinExistence type="predicted"/>
<protein>
    <submittedName>
        <fullName evidence="2">Uncharacterized protein</fullName>
    </submittedName>
</protein>
<gene>
    <name evidence="2" type="ORF">CJ030_MR1G028224</name>
</gene>